<accession>A0A2K2EZZ5</accession>
<dbReference type="SUPFAM" id="SSF52218">
    <property type="entry name" value="Flavoproteins"/>
    <property type="match status" value="1"/>
</dbReference>
<dbReference type="Gene3D" id="3.40.50.360">
    <property type="match status" value="1"/>
</dbReference>
<proteinExistence type="predicted"/>
<keyword evidence="3" id="KW-1185">Reference proteome</keyword>
<dbReference type="KEGG" id="cthd:CDO33_12785"/>
<sequence>MNKVCFVNGSPRGKNSASKRLIDKVVEMLDKQTTQVHEICVMESLKHNTAEKDFALMRTMNSIIFVFPLYIDAIPSSLLEYMYAFDEYLTSHPQTTECLPPRVYSIINNGFLEGTQNINALQIMAHYAKRIGYRWRFGIGIGAGEYIKQNMDAITMNNGLNRNIFNALVKLATELESQEIIQHSNIMTNPSMPKFLYMFLANRYWTGQSKSSRKSLCKKVWTES</sequence>
<reference evidence="2 3" key="1">
    <citation type="submission" date="2017-06" db="EMBL/GenBank/DDBJ databases">
        <title>Investigating the central metabolism of Clostridium thermosuccinogenes.</title>
        <authorList>
            <person name="Koendjbiharie J.G."/>
            <person name="van Kranenburg R."/>
        </authorList>
    </citation>
    <scope>NUCLEOTIDE SEQUENCE [LARGE SCALE GENOMIC DNA]</scope>
    <source>
        <strain evidence="2 3">DSM 5806</strain>
    </source>
</reference>
<dbReference type="OrthoDB" id="1026745at2"/>
<dbReference type="RefSeq" id="WP_103083134.1">
    <property type="nucleotide sequence ID" value="NZ_CP021850.1"/>
</dbReference>
<evidence type="ECO:0000313" key="2">
    <source>
        <dbReference type="EMBL" id="PNT94901.1"/>
    </source>
</evidence>
<dbReference type="Pfam" id="PF02525">
    <property type="entry name" value="Flavodoxin_2"/>
    <property type="match status" value="1"/>
</dbReference>
<dbReference type="AlphaFoldDB" id="A0A2K2EZZ5"/>
<dbReference type="EMBL" id="NIOJ01000084">
    <property type="protein sequence ID" value="PNT94901.1"/>
    <property type="molecule type" value="Genomic_DNA"/>
</dbReference>
<evidence type="ECO:0000313" key="3">
    <source>
        <dbReference type="Proteomes" id="UP000236151"/>
    </source>
</evidence>
<name>A0A2K2EZZ5_9CLOT</name>
<protein>
    <recommendedName>
        <fullName evidence="1">Flavodoxin-like fold domain-containing protein</fullName>
    </recommendedName>
</protein>
<gene>
    <name evidence="2" type="ORF">CDQ84_18050</name>
</gene>
<feature type="domain" description="Flavodoxin-like fold" evidence="1">
    <location>
        <begin position="3"/>
        <end position="82"/>
    </location>
</feature>
<dbReference type="Proteomes" id="UP000236151">
    <property type="component" value="Unassembled WGS sequence"/>
</dbReference>
<dbReference type="InterPro" id="IPR029039">
    <property type="entry name" value="Flavoprotein-like_sf"/>
</dbReference>
<dbReference type="InterPro" id="IPR003680">
    <property type="entry name" value="Flavodoxin_fold"/>
</dbReference>
<evidence type="ECO:0000259" key="1">
    <source>
        <dbReference type="Pfam" id="PF02525"/>
    </source>
</evidence>
<organism evidence="2 3">
    <name type="scientific">Clostridium thermosuccinogenes</name>
    <dbReference type="NCBI Taxonomy" id="84032"/>
    <lineage>
        <taxon>Bacteria</taxon>
        <taxon>Bacillati</taxon>
        <taxon>Bacillota</taxon>
        <taxon>Clostridia</taxon>
        <taxon>Eubacteriales</taxon>
        <taxon>Clostridiaceae</taxon>
        <taxon>Clostridium</taxon>
    </lineage>
</organism>
<comment type="caution">
    <text evidence="2">The sequence shown here is derived from an EMBL/GenBank/DDBJ whole genome shotgun (WGS) entry which is preliminary data.</text>
</comment>